<dbReference type="PANTHER" id="PTHR24171">
    <property type="entry name" value="ANKYRIN REPEAT DOMAIN-CONTAINING PROTEIN 39-RELATED"/>
    <property type="match status" value="1"/>
</dbReference>
<feature type="coiled-coil region" evidence="4">
    <location>
        <begin position="88"/>
        <end position="127"/>
    </location>
</feature>
<feature type="repeat" description="ANK" evidence="3">
    <location>
        <begin position="23"/>
        <end position="55"/>
    </location>
</feature>
<dbReference type="PROSITE" id="PS50297">
    <property type="entry name" value="ANK_REP_REGION"/>
    <property type="match status" value="1"/>
</dbReference>
<dbReference type="InterPro" id="IPR002110">
    <property type="entry name" value="Ankyrin_rpt"/>
</dbReference>
<evidence type="ECO:0000256" key="3">
    <source>
        <dbReference type="PROSITE-ProRule" id="PRU00023"/>
    </source>
</evidence>
<dbReference type="AlphaFoldDB" id="A0AAV2IS41"/>
<proteinExistence type="predicted"/>
<evidence type="ECO:0000256" key="1">
    <source>
        <dbReference type="ARBA" id="ARBA00022737"/>
    </source>
</evidence>
<reference evidence="5 6" key="1">
    <citation type="submission" date="2024-04" db="EMBL/GenBank/DDBJ databases">
        <authorList>
            <consortium name="Genoscope - CEA"/>
            <person name="William W."/>
        </authorList>
    </citation>
    <scope>NUCLEOTIDE SEQUENCE [LARGE SCALE GENOMIC DNA]</scope>
</reference>
<keyword evidence="2 3" id="KW-0040">ANK repeat</keyword>
<name>A0AAV2IS41_LYMST</name>
<dbReference type="Proteomes" id="UP001497497">
    <property type="component" value="Unassembled WGS sequence"/>
</dbReference>
<feature type="non-terminal residue" evidence="5">
    <location>
        <position position="1"/>
    </location>
</feature>
<dbReference type="Pfam" id="PF13857">
    <property type="entry name" value="Ank_5"/>
    <property type="match status" value="1"/>
</dbReference>
<sequence>GGHAGAIRFLLEQGADPNSVGQFKRTPLYRASFGGHLEAVLILLENGADPRIYAADNENPIEIASTPAVKEVLESWDMSRTEAVLKKIQAAKDKRSQEDKARREAETNKLENVVAAAEKEFETKQKQLEYAYCELNKRIHEHDTCMAQGFAKPELTVQAIHDQELEVESAKIEVTTARDNLAKARLALRESTAAQGEDVEDTLPGLKITIKDMEDVLFRDVGNRLNDSGKWPLLIDVSGQASTFLRYRDTNCICALRPSDMDDNNVRRCLLGAIRYGKPLVLDMMEVDMFDTCVDRFDNIMKGLMKSILDKSILKEEK</sequence>
<dbReference type="PROSITE" id="PS50088">
    <property type="entry name" value="ANK_REPEAT"/>
    <property type="match status" value="1"/>
</dbReference>
<gene>
    <name evidence="5" type="ORF">GSLYS_00021849001</name>
</gene>
<dbReference type="SUPFAM" id="SSF48403">
    <property type="entry name" value="Ankyrin repeat"/>
    <property type="match status" value="1"/>
</dbReference>
<keyword evidence="6" id="KW-1185">Reference proteome</keyword>
<dbReference type="EMBL" id="CAXITT010001408">
    <property type="protein sequence ID" value="CAL1548532.1"/>
    <property type="molecule type" value="Genomic_DNA"/>
</dbReference>
<evidence type="ECO:0000256" key="2">
    <source>
        <dbReference type="ARBA" id="ARBA00023043"/>
    </source>
</evidence>
<dbReference type="Gene3D" id="1.25.40.20">
    <property type="entry name" value="Ankyrin repeat-containing domain"/>
    <property type="match status" value="1"/>
</dbReference>
<keyword evidence="4" id="KW-0175">Coiled coil</keyword>
<protein>
    <submittedName>
        <fullName evidence="5">Uncharacterized protein</fullName>
    </submittedName>
</protein>
<accession>A0AAV2IS41</accession>
<dbReference type="InterPro" id="IPR027417">
    <property type="entry name" value="P-loop_NTPase"/>
</dbReference>
<evidence type="ECO:0000256" key="4">
    <source>
        <dbReference type="SAM" id="Coils"/>
    </source>
</evidence>
<dbReference type="Gene3D" id="3.40.50.300">
    <property type="entry name" value="P-loop containing nucleotide triphosphate hydrolases"/>
    <property type="match status" value="1"/>
</dbReference>
<feature type="coiled-coil region" evidence="4">
    <location>
        <begin position="160"/>
        <end position="187"/>
    </location>
</feature>
<organism evidence="5 6">
    <name type="scientific">Lymnaea stagnalis</name>
    <name type="common">Great pond snail</name>
    <name type="synonym">Helix stagnalis</name>
    <dbReference type="NCBI Taxonomy" id="6523"/>
    <lineage>
        <taxon>Eukaryota</taxon>
        <taxon>Metazoa</taxon>
        <taxon>Spiralia</taxon>
        <taxon>Lophotrochozoa</taxon>
        <taxon>Mollusca</taxon>
        <taxon>Gastropoda</taxon>
        <taxon>Heterobranchia</taxon>
        <taxon>Euthyneura</taxon>
        <taxon>Panpulmonata</taxon>
        <taxon>Hygrophila</taxon>
        <taxon>Lymnaeoidea</taxon>
        <taxon>Lymnaeidae</taxon>
        <taxon>Lymnaea</taxon>
    </lineage>
</organism>
<evidence type="ECO:0000313" key="6">
    <source>
        <dbReference type="Proteomes" id="UP001497497"/>
    </source>
</evidence>
<dbReference type="InterPro" id="IPR036770">
    <property type="entry name" value="Ankyrin_rpt-contain_sf"/>
</dbReference>
<comment type="caution">
    <text evidence="5">The sequence shown here is derived from an EMBL/GenBank/DDBJ whole genome shotgun (WGS) entry which is preliminary data.</text>
</comment>
<keyword evidence="1" id="KW-0677">Repeat</keyword>
<evidence type="ECO:0000313" key="5">
    <source>
        <dbReference type="EMBL" id="CAL1548532.1"/>
    </source>
</evidence>